<name>A0A8K0RKC9_9PLEO</name>
<keyword evidence="1" id="KW-0812">Transmembrane</keyword>
<evidence type="ECO:0000313" key="3">
    <source>
        <dbReference type="Proteomes" id="UP000813461"/>
    </source>
</evidence>
<feature type="transmembrane region" description="Helical" evidence="1">
    <location>
        <begin position="12"/>
        <end position="33"/>
    </location>
</feature>
<keyword evidence="3" id="KW-1185">Reference proteome</keyword>
<feature type="transmembrane region" description="Helical" evidence="1">
    <location>
        <begin position="45"/>
        <end position="63"/>
    </location>
</feature>
<keyword evidence="1" id="KW-1133">Transmembrane helix</keyword>
<evidence type="ECO:0000256" key="1">
    <source>
        <dbReference type="SAM" id="Phobius"/>
    </source>
</evidence>
<keyword evidence="1" id="KW-0472">Membrane</keyword>
<dbReference type="Proteomes" id="UP000813461">
    <property type="component" value="Unassembled WGS sequence"/>
</dbReference>
<sequence length="65" mass="7359">MSFRDNKYVASFIVVLTFEVMLQLSYALFVAGLKMRPSSDIHNDQSSLAMDVFFVSIIGKIICIH</sequence>
<gene>
    <name evidence="2" type="ORF">FB567DRAFT_512543</name>
</gene>
<reference evidence="2" key="1">
    <citation type="journal article" date="2021" name="Nat. Commun.">
        <title>Genetic determinants of endophytism in the Arabidopsis root mycobiome.</title>
        <authorList>
            <person name="Mesny F."/>
            <person name="Miyauchi S."/>
            <person name="Thiergart T."/>
            <person name="Pickel B."/>
            <person name="Atanasova L."/>
            <person name="Karlsson M."/>
            <person name="Huettel B."/>
            <person name="Barry K.W."/>
            <person name="Haridas S."/>
            <person name="Chen C."/>
            <person name="Bauer D."/>
            <person name="Andreopoulos W."/>
            <person name="Pangilinan J."/>
            <person name="LaButti K."/>
            <person name="Riley R."/>
            <person name="Lipzen A."/>
            <person name="Clum A."/>
            <person name="Drula E."/>
            <person name="Henrissat B."/>
            <person name="Kohler A."/>
            <person name="Grigoriev I.V."/>
            <person name="Martin F.M."/>
            <person name="Hacquard S."/>
        </authorList>
    </citation>
    <scope>NUCLEOTIDE SEQUENCE</scope>
    <source>
        <strain evidence="2">MPI-SDFR-AT-0120</strain>
    </source>
</reference>
<protein>
    <submittedName>
        <fullName evidence="2">Uncharacterized protein</fullName>
    </submittedName>
</protein>
<proteinExistence type="predicted"/>
<evidence type="ECO:0000313" key="2">
    <source>
        <dbReference type="EMBL" id="KAH7095401.1"/>
    </source>
</evidence>
<dbReference type="EMBL" id="JAGMVJ010000001">
    <property type="protein sequence ID" value="KAH7095401.1"/>
    <property type="molecule type" value="Genomic_DNA"/>
</dbReference>
<comment type="caution">
    <text evidence="2">The sequence shown here is derived from an EMBL/GenBank/DDBJ whole genome shotgun (WGS) entry which is preliminary data.</text>
</comment>
<dbReference type="AlphaFoldDB" id="A0A8K0RKC9"/>
<organism evidence="2 3">
    <name type="scientific">Paraphoma chrysanthemicola</name>
    <dbReference type="NCBI Taxonomy" id="798071"/>
    <lineage>
        <taxon>Eukaryota</taxon>
        <taxon>Fungi</taxon>
        <taxon>Dikarya</taxon>
        <taxon>Ascomycota</taxon>
        <taxon>Pezizomycotina</taxon>
        <taxon>Dothideomycetes</taxon>
        <taxon>Pleosporomycetidae</taxon>
        <taxon>Pleosporales</taxon>
        <taxon>Pleosporineae</taxon>
        <taxon>Phaeosphaeriaceae</taxon>
        <taxon>Paraphoma</taxon>
    </lineage>
</organism>
<accession>A0A8K0RKC9</accession>